<dbReference type="FunFam" id="3.20.20.150:FF:000001">
    <property type="entry name" value="Probable endonuclease 4"/>
    <property type="match status" value="1"/>
</dbReference>
<keyword evidence="3 8" id="KW-0479">Metal-binding</keyword>
<dbReference type="Gene3D" id="3.20.20.150">
    <property type="entry name" value="Divalent-metal-dependent TIM barrel enzymes"/>
    <property type="match status" value="1"/>
</dbReference>
<gene>
    <name evidence="8" type="primary">nfo</name>
    <name evidence="10" type="ORF">SAMN04488025_10212</name>
</gene>
<dbReference type="RefSeq" id="WP_092035466.1">
    <property type="nucleotide sequence ID" value="NZ_FOOK01000002.1"/>
</dbReference>
<evidence type="ECO:0000256" key="3">
    <source>
        <dbReference type="ARBA" id="ARBA00022723"/>
    </source>
</evidence>
<dbReference type="NCBIfam" id="TIGR00587">
    <property type="entry name" value="nfo"/>
    <property type="match status" value="1"/>
</dbReference>
<evidence type="ECO:0000259" key="9">
    <source>
        <dbReference type="Pfam" id="PF01261"/>
    </source>
</evidence>
<feature type="binding site" evidence="8">
    <location>
        <position position="105"/>
    </location>
    <ligand>
        <name>Zn(2+)</name>
        <dbReference type="ChEBI" id="CHEBI:29105"/>
        <label>1</label>
    </ligand>
</feature>
<keyword evidence="2 8" id="KW-0540">Nuclease</keyword>
<dbReference type="InterPro" id="IPR036237">
    <property type="entry name" value="Xyl_isomerase-like_sf"/>
</dbReference>
<keyword evidence="8 10" id="KW-0255">Endonuclease</keyword>
<dbReference type="InterPro" id="IPR013022">
    <property type="entry name" value="Xyl_isomerase-like_TIM-brl"/>
</dbReference>
<dbReference type="PANTHER" id="PTHR21445:SF0">
    <property type="entry name" value="APURINIC-APYRIMIDINIC ENDONUCLEASE"/>
    <property type="match status" value="1"/>
</dbReference>
<dbReference type="GO" id="GO:0008833">
    <property type="term" value="F:deoxyribonuclease IV (phage-T4-induced) activity"/>
    <property type="evidence" value="ECO:0007669"/>
    <property type="project" value="UniProtKB-UniRule"/>
</dbReference>
<dbReference type="GO" id="GO:0008270">
    <property type="term" value="F:zinc ion binding"/>
    <property type="evidence" value="ECO:0007669"/>
    <property type="project" value="UniProtKB-UniRule"/>
</dbReference>
<dbReference type="GO" id="GO:0008081">
    <property type="term" value="F:phosphoric diester hydrolase activity"/>
    <property type="evidence" value="ECO:0007669"/>
    <property type="project" value="TreeGrafter"/>
</dbReference>
<dbReference type="GO" id="GO:0003677">
    <property type="term" value="F:DNA binding"/>
    <property type="evidence" value="ECO:0007669"/>
    <property type="project" value="InterPro"/>
</dbReference>
<feature type="domain" description="Xylose isomerase-like TIM barrel" evidence="9">
    <location>
        <begin position="18"/>
        <end position="271"/>
    </location>
</feature>
<dbReference type="InterPro" id="IPR018246">
    <property type="entry name" value="AP_endonuc_F2_Zn_BS"/>
</dbReference>
<dbReference type="InterPro" id="IPR001719">
    <property type="entry name" value="AP_endonuc_2"/>
</dbReference>
<organism evidence="10 11">
    <name type="scientific">Planifilum fulgidum</name>
    <dbReference type="NCBI Taxonomy" id="201973"/>
    <lineage>
        <taxon>Bacteria</taxon>
        <taxon>Bacillati</taxon>
        <taxon>Bacillota</taxon>
        <taxon>Bacilli</taxon>
        <taxon>Bacillales</taxon>
        <taxon>Thermoactinomycetaceae</taxon>
        <taxon>Planifilum</taxon>
    </lineage>
</organism>
<dbReference type="PANTHER" id="PTHR21445">
    <property type="entry name" value="ENDONUCLEASE IV ENDODEOXYRIBONUCLEASE IV"/>
    <property type="match status" value="1"/>
</dbReference>
<evidence type="ECO:0000313" key="11">
    <source>
        <dbReference type="Proteomes" id="UP000198661"/>
    </source>
</evidence>
<feature type="binding site" evidence="8">
    <location>
        <position position="225"/>
    </location>
    <ligand>
        <name>Zn(2+)</name>
        <dbReference type="ChEBI" id="CHEBI:29105"/>
        <label>3</label>
    </ligand>
</feature>
<dbReference type="Pfam" id="PF01261">
    <property type="entry name" value="AP_endonuc_2"/>
    <property type="match status" value="1"/>
</dbReference>
<comment type="cofactor">
    <cofactor evidence="8">
        <name>Zn(2+)</name>
        <dbReference type="ChEBI" id="CHEBI:29105"/>
    </cofactor>
    <text evidence="8">Binds 3 Zn(2+) ions.</text>
</comment>
<dbReference type="AlphaFoldDB" id="A0A1I2KLD5"/>
<evidence type="ECO:0000256" key="6">
    <source>
        <dbReference type="ARBA" id="ARBA00022833"/>
    </source>
</evidence>
<dbReference type="PROSITE" id="PS51432">
    <property type="entry name" value="AP_NUCLEASE_F2_4"/>
    <property type="match status" value="1"/>
</dbReference>
<evidence type="ECO:0000256" key="5">
    <source>
        <dbReference type="ARBA" id="ARBA00022801"/>
    </source>
</evidence>
<dbReference type="SUPFAM" id="SSF51658">
    <property type="entry name" value="Xylose isomerase-like"/>
    <property type="match status" value="1"/>
</dbReference>
<feature type="binding site" evidence="8">
    <location>
        <position position="141"/>
    </location>
    <ligand>
        <name>Zn(2+)</name>
        <dbReference type="ChEBI" id="CHEBI:29105"/>
        <label>1</label>
    </ligand>
</feature>
<comment type="function">
    <text evidence="8">Endonuclease IV plays a role in DNA repair. It cleaves phosphodiester bonds at apurinic or apyrimidinic (AP) sites, generating a 3'-hydroxyl group and a 5'-terminal sugar phosphate.</text>
</comment>
<feature type="binding site" evidence="8">
    <location>
        <position position="255"/>
    </location>
    <ligand>
        <name>Zn(2+)</name>
        <dbReference type="ChEBI" id="CHEBI:29105"/>
        <label>2</label>
    </ligand>
</feature>
<evidence type="ECO:0000313" key="10">
    <source>
        <dbReference type="EMBL" id="SFF66057.1"/>
    </source>
</evidence>
<dbReference type="OrthoDB" id="9805666at2"/>
<evidence type="ECO:0000256" key="7">
    <source>
        <dbReference type="ARBA" id="ARBA00023204"/>
    </source>
</evidence>
<comment type="similarity">
    <text evidence="1 8">Belongs to the AP endonuclease 2 family.</text>
</comment>
<dbReference type="SMART" id="SM00518">
    <property type="entry name" value="AP2Ec"/>
    <property type="match status" value="1"/>
</dbReference>
<feature type="binding site" evidence="8">
    <location>
        <position position="178"/>
    </location>
    <ligand>
        <name>Zn(2+)</name>
        <dbReference type="ChEBI" id="CHEBI:29105"/>
        <label>3</label>
    </ligand>
</feature>
<keyword evidence="6 8" id="KW-0862">Zinc</keyword>
<evidence type="ECO:0000256" key="2">
    <source>
        <dbReference type="ARBA" id="ARBA00022722"/>
    </source>
</evidence>
<reference evidence="10 11" key="1">
    <citation type="submission" date="2016-10" db="EMBL/GenBank/DDBJ databases">
        <authorList>
            <person name="de Groot N.N."/>
        </authorList>
    </citation>
    <scope>NUCLEOTIDE SEQUENCE [LARGE SCALE GENOMIC DNA]</scope>
    <source>
        <strain evidence="10 11">DSM 44945</strain>
    </source>
</reference>
<comment type="catalytic activity">
    <reaction evidence="8">
        <text>Endonucleolytic cleavage to 5'-phosphooligonucleotide end-products.</text>
        <dbReference type="EC" id="3.1.21.2"/>
    </reaction>
</comment>
<protein>
    <recommendedName>
        <fullName evidence="8">Probable endonuclease 4</fullName>
        <ecNumber evidence="8">3.1.21.2</ecNumber>
    </recommendedName>
    <alternativeName>
        <fullName evidence="8">Endodeoxyribonuclease IV</fullName>
    </alternativeName>
    <alternativeName>
        <fullName evidence="8">Endonuclease IV</fullName>
    </alternativeName>
</protein>
<keyword evidence="4 8" id="KW-0227">DNA damage</keyword>
<dbReference type="Proteomes" id="UP000198661">
    <property type="component" value="Unassembled WGS sequence"/>
</dbReference>
<keyword evidence="5 8" id="KW-0378">Hydrolase</keyword>
<dbReference type="EC" id="3.1.21.2" evidence="8"/>
<dbReference type="STRING" id="201973.SAMN04488025_10212"/>
<accession>A0A1I2KLD5</accession>
<evidence type="ECO:0000256" key="8">
    <source>
        <dbReference type="HAMAP-Rule" id="MF_00152"/>
    </source>
</evidence>
<keyword evidence="11" id="KW-1185">Reference proteome</keyword>
<evidence type="ECO:0000256" key="4">
    <source>
        <dbReference type="ARBA" id="ARBA00022763"/>
    </source>
</evidence>
<name>A0A1I2KLD5_9BACL</name>
<dbReference type="EMBL" id="FOOK01000002">
    <property type="protein sequence ID" value="SFF66057.1"/>
    <property type="molecule type" value="Genomic_DNA"/>
</dbReference>
<keyword evidence="7 8" id="KW-0234">DNA repair</keyword>
<proteinExistence type="inferred from homology"/>
<feature type="binding site" evidence="8">
    <location>
        <position position="65"/>
    </location>
    <ligand>
        <name>Zn(2+)</name>
        <dbReference type="ChEBI" id="CHEBI:29105"/>
        <label>1</label>
    </ligand>
</feature>
<feature type="binding site" evidence="8">
    <location>
        <position position="175"/>
    </location>
    <ligand>
        <name>Zn(2+)</name>
        <dbReference type="ChEBI" id="CHEBI:29105"/>
        <label>2</label>
    </ligand>
</feature>
<dbReference type="GO" id="GO:0006284">
    <property type="term" value="P:base-excision repair"/>
    <property type="evidence" value="ECO:0007669"/>
    <property type="project" value="TreeGrafter"/>
</dbReference>
<sequence length="280" mass="30770">MKIGCHISVSKGFLKASQRAKELGAEAFQVFTKNPRGLRPKKLDLEDAEKGVRYCRENGLVLVAHTPYITNLSTPKEDLREVTIRSIKEDLRIAEAYGAVGAVVHCGKHVGKGVEYGTRRMIETLNLILEGYEGGTKLLLENTAGQGSELGLTIADLVAIREATDYPEKIGFCFDTCHGFAAGAWSEESFDELVRTMEETGYLEHLTAIHFNDSKAPFNSRKDRHAKIGQGEIGSAALARFLTCEAFAGLPVILETPVEDEAEYAEEIRLLHTLKENGTA</sequence>
<dbReference type="CDD" id="cd00019">
    <property type="entry name" value="AP2Ec"/>
    <property type="match status" value="1"/>
</dbReference>
<dbReference type="PROSITE" id="PS00730">
    <property type="entry name" value="AP_NUCLEASE_F2_2"/>
    <property type="match status" value="1"/>
</dbReference>
<feature type="binding site" evidence="8">
    <location>
        <position position="141"/>
    </location>
    <ligand>
        <name>Zn(2+)</name>
        <dbReference type="ChEBI" id="CHEBI:29105"/>
        <label>2</label>
    </ligand>
</feature>
<feature type="binding site" evidence="8">
    <location>
        <position position="210"/>
    </location>
    <ligand>
        <name>Zn(2+)</name>
        <dbReference type="ChEBI" id="CHEBI:29105"/>
        <label>2</label>
    </ligand>
</feature>
<evidence type="ECO:0000256" key="1">
    <source>
        <dbReference type="ARBA" id="ARBA00005340"/>
    </source>
</evidence>
<dbReference type="PROSITE" id="PS00731">
    <property type="entry name" value="AP_NUCLEASE_F2_3"/>
    <property type="match status" value="1"/>
</dbReference>
<dbReference type="HAMAP" id="MF_00152">
    <property type="entry name" value="Nfo"/>
    <property type="match status" value="1"/>
</dbReference>
<feature type="binding site" evidence="8">
    <location>
        <position position="223"/>
    </location>
    <ligand>
        <name>Zn(2+)</name>
        <dbReference type="ChEBI" id="CHEBI:29105"/>
        <label>3</label>
    </ligand>
</feature>
<dbReference type="GO" id="GO:0003906">
    <property type="term" value="F:DNA-(apurinic or apyrimidinic site) endonuclease activity"/>
    <property type="evidence" value="ECO:0007669"/>
    <property type="project" value="TreeGrafter"/>
</dbReference>